<evidence type="ECO:0000313" key="3">
    <source>
        <dbReference type="Proteomes" id="UP000253153"/>
    </source>
</evidence>
<dbReference type="GeneID" id="41994401"/>
<dbReference type="Proteomes" id="UP000253153">
    <property type="component" value="Unassembled WGS sequence"/>
</dbReference>
<protein>
    <submittedName>
        <fullName evidence="2">Uncharacterized protein</fullName>
    </submittedName>
</protein>
<feature type="compositionally biased region" description="Polar residues" evidence="1">
    <location>
        <begin position="143"/>
        <end position="152"/>
    </location>
</feature>
<accession>A0A366RWH8</accession>
<sequence>MPRNNAAQESRDNRCPGRFDPYLVQSTRSDRRNATFDQTPRGGHLSNSGGSRSESSIPSRGSDPEQGSILGPRLRLVVEAERVETADQSGNTVAKLVQKGVVTANEYAALELVRSVKRTTGEGVVCLEVWSYNLDRFNAVQKNETQSRVSKNNGRDENNLPAGLVVPKRAEGKGDCPFCPAGKHRLINCIVRCPEGVLSGCAICNSQSHGPGKCNAFKNMTLRDKVEWLVVKRARKSALRTEKPWYLWLHDWCNSSSYDEDLIKGFPWSVDFTKATSRKKGGKYIRATQEKYDATHDGLNLPVDPATENFRMVWKTYWEPLRLAWPSVFGQNEEDEEMSESSDEEILVG</sequence>
<gene>
    <name evidence="2" type="ORF">FIESC28_04958</name>
</gene>
<dbReference type="OrthoDB" id="5099850at2759"/>
<keyword evidence="3" id="KW-1185">Reference proteome</keyword>
<feature type="compositionally biased region" description="Low complexity" evidence="1">
    <location>
        <begin position="46"/>
        <end position="61"/>
    </location>
</feature>
<feature type="region of interest" description="Disordered" evidence="1">
    <location>
        <begin position="143"/>
        <end position="164"/>
    </location>
</feature>
<dbReference type="AlphaFoldDB" id="A0A366RWH8"/>
<evidence type="ECO:0000256" key="1">
    <source>
        <dbReference type="SAM" id="MobiDB-lite"/>
    </source>
</evidence>
<dbReference type="RefSeq" id="XP_031016870.1">
    <property type="nucleotide sequence ID" value="XM_031159105.1"/>
</dbReference>
<reference evidence="2 3" key="1">
    <citation type="submission" date="2018-06" db="EMBL/GenBank/DDBJ databases">
        <title>Fusarium incarnatum-equiseti species complex species 28.</title>
        <authorList>
            <person name="Gardiner D.M."/>
        </authorList>
    </citation>
    <scope>NUCLEOTIDE SEQUENCE [LARGE SCALE GENOMIC DNA]</scope>
    <source>
        <strain evidence="2 3">FIESC_28</strain>
    </source>
</reference>
<evidence type="ECO:0000313" key="2">
    <source>
        <dbReference type="EMBL" id="RBR21421.1"/>
    </source>
</evidence>
<name>A0A366RWH8_9HYPO</name>
<feature type="region of interest" description="Disordered" evidence="1">
    <location>
        <begin position="1"/>
        <end position="71"/>
    </location>
</feature>
<dbReference type="EMBL" id="QKXC01000101">
    <property type="protein sequence ID" value="RBR21421.1"/>
    <property type="molecule type" value="Genomic_DNA"/>
</dbReference>
<proteinExistence type="predicted"/>
<organism evidence="2 3">
    <name type="scientific">Fusarium coffeatum</name>
    <dbReference type="NCBI Taxonomy" id="231269"/>
    <lineage>
        <taxon>Eukaryota</taxon>
        <taxon>Fungi</taxon>
        <taxon>Dikarya</taxon>
        <taxon>Ascomycota</taxon>
        <taxon>Pezizomycotina</taxon>
        <taxon>Sordariomycetes</taxon>
        <taxon>Hypocreomycetidae</taxon>
        <taxon>Hypocreales</taxon>
        <taxon>Nectriaceae</taxon>
        <taxon>Fusarium</taxon>
        <taxon>Fusarium incarnatum-equiseti species complex</taxon>
    </lineage>
</organism>
<comment type="caution">
    <text evidence="2">The sequence shown here is derived from an EMBL/GenBank/DDBJ whole genome shotgun (WGS) entry which is preliminary data.</text>
</comment>